<accession>A0A9P6GZA4</accession>
<evidence type="ECO:0000313" key="1">
    <source>
        <dbReference type="EMBL" id="KAF9763049.1"/>
    </source>
</evidence>
<comment type="caution">
    <text evidence="1">The sequence shown here is derived from an EMBL/GenBank/DDBJ whole genome shotgun (WGS) entry which is preliminary data.</text>
</comment>
<evidence type="ECO:0000313" key="2">
    <source>
        <dbReference type="Proteomes" id="UP000740883"/>
    </source>
</evidence>
<protein>
    <submittedName>
        <fullName evidence="1">Uncharacterized protein</fullName>
    </submittedName>
</protein>
<sequence length="105" mass="12856">MIIEKKEMCKSFRERDLNIDDLVIEEEEYERVKGKKLKIILDNLYYLFYTKDENVKSEEIELIRLLFGLKYHIEKDKNEVLKYMILNGYSFEMVTKIVEIFINYL</sequence>
<reference evidence="1 2" key="1">
    <citation type="journal article" date="2020" name="Genome Biol. Evol.">
        <title>Comparative genomics of strictly vertically transmitted, feminizing microsporidia endosymbionts of amphipod crustaceans.</title>
        <authorList>
            <person name="Cormier A."/>
            <person name="Chebbi M.A."/>
            <person name="Giraud I."/>
            <person name="Wattier R."/>
            <person name="Teixeira M."/>
            <person name="Gilbert C."/>
            <person name="Rigaud T."/>
            <person name="Cordaux R."/>
        </authorList>
    </citation>
    <scope>NUCLEOTIDE SEQUENCE [LARGE SCALE GENOMIC DNA]</scope>
    <source>
        <strain evidence="1 2">Ou3-Ou53</strain>
    </source>
</reference>
<keyword evidence="2" id="KW-1185">Reference proteome</keyword>
<organism evidence="1 2">
    <name type="scientific">Nosema granulosis</name>
    <dbReference type="NCBI Taxonomy" id="83296"/>
    <lineage>
        <taxon>Eukaryota</taxon>
        <taxon>Fungi</taxon>
        <taxon>Fungi incertae sedis</taxon>
        <taxon>Microsporidia</taxon>
        <taxon>Nosematidae</taxon>
        <taxon>Nosema</taxon>
    </lineage>
</organism>
<dbReference type="Proteomes" id="UP000740883">
    <property type="component" value="Unassembled WGS sequence"/>
</dbReference>
<name>A0A9P6GZA4_9MICR</name>
<dbReference type="OrthoDB" id="10363857at2759"/>
<dbReference type="EMBL" id="SBJO01000107">
    <property type="protein sequence ID" value="KAF9763049.1"/>
    <property type="molecule type" value="Genomic_DNA"/>
</dbReference>
<proteinExistence type="predicted"/>
<dbReference type="AlphaFoldDB" id="A0A9P6GZA4"/>
<gene>
    <name evidence="1" type="ORF">NGRA_1550</name>
</gene>